<sequence length="544" mass="61107">MNSQQDTTEQQHLDELVKLIKMAREDVENDGYNDHQIACDILLYLQYASYKYKNGWQNFNLATVTQLFEEKMKMENLNKDNIRLSYCNIEDSQRIDTDYYFDFPDYSSNDESSEVLETNINDDSTMFKNPSKSSSLYTPSQTSIISSQRSSNASNFPSTYSSLTNILSGPPDSITMKEIQRDLSNENNSYQEHDRLNNDPSIPCNLDSVITTFRPILQNSSKYGSNIITAFLESDWPSDDEDETPFSSSIKERGQALYEEKRRQAEANSRSTCDPGSVSLVQVRKAFPINENNMLESSKNASKKTVKNTSKGKKLTKTNKKSRKQTDPTIPPITTSTGSVPGLQVISPRSIISGMSFSEFDQRVEEQERSQSSVKTKRKVRECDDVTENLVPGDFDVDKMFEDLDATAHSINVTPGTMYNQLLADISPSIRNRFAANSPGQEFDYLWATYSASANKRSRKSPKFKEQTIDFEPKAIEARNNTPSSYQASLDAWAASDAISMSQTPILIEVPSTPPHQIRSASGARTPGSAFSLSEFLNLSPSPM</sequence>
<gene>
    <name evidence="3" type="ORF">RCL2_002063600</name>
    <name evidence="2" type="ORF">RclHR1_02700018</name>
</gene>
<feature type="compositionally biased region" description="Low complexity" evidence="1">
    <location>
        <begin position="332"/>
        <end position="342"/>
    </location>
</feature>
<dbReference type="EMBL" id="BLAL01000229">
    <property type="protein sequence ID" value="GES93891.1"/>
    <property type="molecule type" value="Genomic_DNA"/>
</dbReference>
<evidence type="ECO:0000313" key="2">
    <source>
        <dbReference type="EMBL" id="GBB96216.1"/>
    </source>
</evidence>
<reference evidence="3" key="2">
    <citation type="submission" date="2019-10" db="EMBL/GenBank/DDBJ databases">
        <title>Conservation and host-specific expression of non-tandemly repeated heterogenous ribosome RNA gene in arbuscular mycorrhizal fungi.</title>
        <authorList>
            <person name="Maeda T."/>
            <person name="Kobayashi Y."/>
            <person name="Nakagawa T."/>
            <person name="Ezawa T."/>
            <person name="Yamaguchi K."/>
            <person name="Bino T."/>
            <person name="Nishimoto Y."/>
            <person name="Shigenobu S."/>
            <person name="Kawaguchi M."/>
        </authorList>
    </citation>
    <scope>NUCLEOTIDE SEQUENCE</scope>
    <source>
        <strain evidence="3">HR1</strain>
    </source>
</reference>
<comment type="caution">
    <text evidence="2">The sequence shown here is derived from an EMBL/GenBank/DDBJ whole genome shotgun (WGS) entry which is preliminary data.</text>
</comment>
<feature type="region of interest" description="Disordered" evidence="1">
    <location>
        <begin position="291"/>
        <end position="343"/>
    </location>
</feature>
<reference evidence="2 4" key="1">
    <citation type="submission" date="2017-11" db="EMBL/GenBank/DDBJ databases">
        <title>The genome of Rhizophagus clarus HR1 reveals common genetic basis of auxotrophy among arbuscular mycorrhizal fungi.</title>
        <authorList>
            <person name="Kobayashi Y."/>
        </authorList>
    </citation>
    <scope>NUCLEOTIDE SEQUENCE [LARGE SCALE GENOMIC DNA]</scope>
    <source>
        <strain evidence="2 4">HR1</strain>
    </source>
</reference>
<dbReference type="EMBL" id="BEXD01001891">
    <property type="protein sequence ID" value="GBB96216.1"/>
    <property type="molecule type" value="Genomic_DNA"/>
</dbReference>
<dbReference type="OrthoDB" id="2359117at2759"/>
<proteinExistence type="predicted"/>
<dbReference type="AlphaFoldDB" id="A0A2Z6RW14"/>
<feature type="compositionally biased region" description="Basic residues" evidence="1">
    <location>
        <begin position="301"/>
        <end position="323"/>
    </location>
</feature>
<keyword evidence="4" id="KW-1185">Reference proteome</keyword>
<feature type="region of interest" description="Disordered" evidence="1">
    <location>
        <begin position="122"/>
        <end position="156"/>
    </location>
</feature>
<dbReference type="Proteomes" id="UP000615446">
    <property type="component" value="Unassembled WGS sequence"/>
</dbReference>
<name>A0A2Z6RW14_9GLOM</name>
<evidence type="ECO:0000313" key="3">
    <source>
        <dbReference type="EMBL" id="GES93891.1"/>
    </source>
</evidence>
<feature type="compositionally biased region" description="Basic and acidic residues" evidence="1">
    <location>
        <begin position="250"/>
        <end position="265"/>
    </location>
</feature>
<accession>A0A2Z6RW14</accession>
<evidence type="ECO:0000313" key="4">
    <source>
        <dbReference type="Proteomes" id="UP000247702"/>
    </source>
</evidence>
<feature type="compositionally biased region" description="Low complexity" evidence="1">
    <location>
        <begin position="138"/>
        <end position="156"/>
    </location>
</feature>
<evidence type="ECO:0000256" key="1">
    <source>
        <dbReference type="SAM" id="MobiDB-lite"/>
    </source>
</evidence>
<feature type="region of interest" description="Disordered" evidence="1">
    <location>
        <begin position="236"/>
        <end position="276"/>
    </location>
</feature>
<feature type="compositionally biased region" description="Polar residues" evidence="1">
    <location>
        <begin position="291"/>
        <end position="300"/>
    </location>
</feature>
<feature type="compositionally biased region" description="Polar residues" evidence="1">
    <location>
        <begin position="122"/>
        <end position="137"/>
    </location>
</feature>
<dbReference type="Proteomes" id="UP000247702">
    <property type="component" value="Unassembled WGS sequence"/>
</dbReference>
<organism evidence="2 4">
    <name type="scientific">Rhizophagus clarus</name>
    <dbReference type="NCBI Taxonomy" id="94130"/>
    <lineage>
        <taxon>Eukaryota</taxon>
        <taxon>Fungi</taxon>
        <taxon>Fungi incertae sedis</taxon>
        <taxon>Mucoromycota</taxon>
        <taxon>Glomeromycotina</taxon>
        <taxon>Glomeromycetes</taxon>
        <taxon>Glomerales</taxon>
        <taxon>Glomeraceae</taxon>
        <taxon>Rhizophagus</taxon>
    </lineage>
</organism>
<protein>
    <submittedName>
        <fullName evidence="2">Uncharacterized protein</fullName>
    </submittedName>
</protein>